<accession>A0A6P1ZH20</accession>
<dbReference type="NCBIfam" id="TIGR00524">
    <property type="entry name" value="eIF-2B_rel"/>
    <property type="match status" value="1"/>
</dbReference>
<dbReference type="HAMAP" id="MF_01678">
    <property type="entry name" value="Salvage_MtnA"/>
    <property type="match status" value="1"/>
</dbReference>
<dbReference type="UniPathway" id="UPA00904">
    <property type="reaction ID" value="UER00874"/>
</dbReference>
<dbReference type="Gene3D" id="3.40.50.10470">
    <property type="entry name" value="Translation initiation factor eif-2b, domain 2"/>
    <property type="match status" value="1"/>
</dbReference>
<dbReference type="GO" id="GO:0019509">
    <property type="term" value="P:L-methionine salvage from methylthioadenosine"/>
    <property type="evidence" value="ECO:0007669"/>
    <property type="project" value="UniProtKB-UniRule"/>
</dbReference>
<keyword evidence="1 3" id="KW-0028">Amino-acid biosynthesis</keyword>
<keyword evidence="2 3" id="KW-0413">Isomerase</keyword>
<gene>
    <name evidence="3 5" type="primary">mtnA</name>
    <name evidence="5" type="ORF">DQK91_10185</name>
    <name evidence="4" type="ORF">E8L03_17050</name>
</gene>
<dbReference type="InterPro" id="IPR037171">
    <property type="entry name" value="NagB/RpiA_transferase-like"/>
</dbReference>
<evidence type="ECO:0000256" key="2">
    <source>
        <dbReference type="ARBA" id="ARBA00023235"/>
    </source>
</evidence>
<dbReference type="PANTHER" id="PTHR43475:SF1">
    <property type="entry name" value="METHYLTHIORIBOSE-1-PHOSPHATE ISOMERASE"/>
    <property type="match status" value="1"/>
</dbReference>
<keyword evidence="7" id="KW-1185">Reference proteome</keyword>
<dbReference type="EMBL" id="CP039543">
    <property type="protein sequence ID" value="QJT11392.1"/>
    <property type="molecule type" value="Genomic_DNA"/>
</dbReference>
<dbReference type="Gene3D" id="1.20.120.420">
    <property type="entry name" value="translation initiation factor eif-2b, domain 1"/>
    <property type="match status" value="1"/>
</dbReference>
<dbReference type="FunFam" id="3.40.50.10470:FF:000006">
    <property type="entry name" value="Methylthioribose-1-phosphate isomerase"/>
    <property type="match status" value="1"/>
</dbReference>
<feature type="active site" description="Proton donor" evidence="3">
    <location>
        <position position="240"/>
    </location>
</feature>
<protein>
    <recommendedName>
        <fullName evidence="3">Methylthioribose-1-phosphate isomerase</fullName>
        <shortName evidence="3">M1Pi</shortName>
        <shortName evidence="3">MTR-1-P isomerase</shortName>
        <ecNumber evidence="3">5.3.1.23</ecNumber>
    </recommendedName>
    <alternativeName>
        <fullName evidence="3">S-methyl-5-thioribose-1-phosphate isomerase</fullName>
    </alternativeName>
</protein>
<feature type="site" description="Transition state stabilizer" evidence="3">
    <location>
        <position position="160"/>
    </location>
</feature>
<feature type="binding site" evidence="3">
    <location>
        <position position="199"/>
    </location>
    <ligand>
        <name>substrate</name>
    </ligand>
</feature>
<comment type="similarity">
    <text evidence="3">Belongs to the EIF-2B alpha/beta/delta subunits family. MtnA subfamily.</text>
</comment>
<evidence type="ECO:0000256" key="1">
    <source>
        <dbReference type="ARBA" id="ARBA00022605"/>
    </source>
</evidence>
<dbReference type="RefSeq" id="WP_144305244.1">
    <property type="nucleotide sequence ID" value="NZ_CP039543.1"/>
</dbReference>
<sequence>MTDHIQYDDAAKALKLLDQRLLPCTEETFVCRTTEDIVYALQTMVVRGAPAIGVTAAYGCHLAALEILAETGGEGDWKTKLLEKLEIIAEARPTAVNLRWAVVRAKDAWDARGDVSLPDLAAAWLELARTIQQDDIESCMAIGRFGGVLFNDGDTIMTHCNAGALATAGYGTALGVIRGAIDQGKHVQVIANETRPFLQGARLTAYELHKDNIPVTIACDNACALLMKKGMVQGVVVGADRITANGDAVNKIGTYGVAVLAKQHGIPFYVAAPLSTIDRDTPTGDDVPIEDRTPREVTHVGDVQICPTDVPVYNFAFDPTPNELITAIVTERGVLRAPYTESINKAFDEAGL</sequence>
<evidence type="ECO:0000313" key="4">
    <source>
        <dbReference type="EMBL" id="QJT11392.1"/>
    </source>
</evidence>
<feature type="binding site" evidence="3">
    <location>
        <begin position="47"/>
        <end position="49"/>
    </location>
    <ligand>
        <name>substrate</name>
    </ligand>
</feature>
<reference evidence="5 6" key="1">
    <citation type="submission" date="2018-06" db="EMBL/GenBank/DDBJ databases">
        <title>Complete genome of Desulfovibrio marinus P48SEP.</title>
        <authorList>
            <person name="Crispim J.S."/>
            <person name="Vidigal P.M.P."/>
            <person name="Silva L.C.F."/>
            <person name="Araujo L.C."/>
            <person name="Laguardia C.N."/>
            <person name="Dias R.S."/>
            <person name="Sousa M.P."/>
            <person name="Paula S.O."/>
            <person name="Silva C."/>
        </authorList>
    </citation>
    <scope>NUCLEOTIDE SEQUENCE [LARGE SCALE GENOMIC DNA]</scope>
    <source>
        <strain evidence="5 6">P48SEP</strain>
    </source>
</reference>
<dbReference type="NCBIfam" id="NF004326">
    <property type="entry name" value="PRK05720.1"/>
    <property type="match status" value="1"/>
</dbReference>
<dbReference type="InterPro" id="IPR005251">
    <property type="entry name" value="IF-M1Pi"/>
</dbReference>
<keyword evidence="3" id="KW-0486">Methionine biosynthesis</keyword>
<dbReference type="EC" id="5.3.1.23" evidence="3"/>
<comment type="catalytic activity">
    <reaction evidence="3">
        <text>5-(methylsulfanyl)-alpha-D-ribose 1-phosphate = 5-(methylsulfanyl)-D-ribulose 1-phosphate</text>
        <dbReference type="Rhea" id="RHEA:19989"/>
        <dbReference type="ChEBI" id="CHEBI:58533"/>
        <dbReference type="ChEBI" id="CHEBI:58548"/>
        <dbReference type="EC" id="5.3.1.23"/>
    </reaction>
</comment>
<feature type="binding site" evidence="3">
    <location>
        <position position="92"/>
    </location>
    <ligand>
        <name>substrate</name>
    </ligand>
</feature>
<dbReference type="Pfam" id="PF01008">
    <property type="entry name" value="IF-2B"/>
    <property type="match status" value="1"/>
</dbReference>
<dbReference type="FunFam" id="1.20.120.420:FF:000003">
    <property type="entry name" value="Methylthioribose-1-phosphate isomerase"/>
    <property type="match status" value="1"/>
</dbReference>
<dbReference type="PANTHER" id="PTHR43475">
    <property type="entry name" value="METHYLTHIORIBOSE-1-PHOSPHATE ISOMERASE"/>
    <property type="match status" value="1"/>
</dbReference>
<comment type="pathway">
    <text evidence="3">Amino-acid biosynthesis; L-methionine biosynthesis via salvage pathway; L-methionine from S-methyl-5-thio-alpha-D-ribose 1-phosphate: step 1/6.</text>
</comment>
<evidence type="ECO:0000313" key="7">
    <source>
        <dbReference type="Proteomes" id="UP000503251"/>
    </source>
</evidence>
<organism evidence="5 6">
    <name type="scientific">Oceanidesulfovibrio marinus</name>
    <dbReference type="NCBI Taxonomy" id="370038"/>
    <lineage>
        <taxon>Bacteria</taxon>
        <taxon>Pseudomonadati</taxon>
        <taxon>Thermodesulfobacteriota</taxon>
        <taxon>Desulfovibrionia</taxon>
        <taxon>Desulfovibrionales</taxon>
        <taxon>Desulfovibrionaceae</taxon>
        <taxon>Oceanidesulfovibrio</taxon>
    </lineage>
</organism>
<dbReference type="SUPFAM" id="SSF100950">
    <property type="entry name" value="NagB/RpiA/CoA transferase-like"/>
    <property type="match status" value="1"/>
</dbReference>
<dbReference type="InterPro" id="IPR011559">
    <property type="entry name" value="Initiation_fac_2B_a/b/d"/>
</dbReference>
<dbReference type="Proteomes" id="UP000503251">
    <property type="component" value="Chromosome"/>
</dbReference>
<evidence type="ECO:0000313" key="5">
    <source>
        <dbReference type="EMBL" id="TVM34283.1"/>
    </source>
</evidence>
<feature type="binding site" evidence="3">
    <location>
        <begin position="250"/>
        <end position="251"/>
    </location>
    <ligand>
        <name>substrate</name>
    </ligand>
</feature>
<proteinExistence type="inferred from homology"/>
<evidence type="ECO:0000256" key="3">
    <source>
        <dbReference type="HAMAP-Rule" id="MF_01678"/>
    </source>
</evidence>
<dbReference type="GO" id="GO:0046523">
    <property type="term" value="F:S-methyl-5-thioribose-1-phosphate isomerase activity"/>
    <property type="evidence" value="ECO:0007669"/>
    <property type="project" value="UniProtKB-UniRule"/>
</dbReference>
<name>A0A6P1ZH20_9BACT</name>
<dbReference type="NCBIfam" id="TIGR00512">
    <property type="entry name" value="salvage_mtnA"/>
    <property type="match status" value="1"/>
</dbReference>
<dbReference type="EMBL" id="QMIF01000005">
    <property type="protein sequence ID" value="TVM34283.1"/>
    <property type="molecule type" value="Genomic_DNA"/>
</dbReference>
<dbReference type="InterPro" id="IPR000649">
    <property type="entry name" value="IF-2B-related"/>
</dbReference>
<dbReference type="AlphaFoldDB" id="A0A6P1ZH20"/>
<dbReference type="InterPro" id="IPR042529">
    <property type="entry name" value="IF_2B-like_C"/>
</dbReference>
<dbReference type="InterPro" id="IPR027363">
    <property type="entry name" value="M1Pi_N"/>
</dbReference>
<reference evidence="4 7" key="2">
    <citation type="submission" date="2019-04" db="EMBL/GenBank/DDBJ databases">
        <title>Isolation and culture of sulfate reducing bacteria from the cold seep of the South China Sea.</title>
        <authorList>
            <person name="Sun C."/>
            <person name="Liu R."/>
        </authorList>
    </citation>
    <scope>NUCLEOTIDE SEQUENCE [LARGE SCALE GENOMIC DNA]</scope>
    <source>
        <strain evidence="4 7">CS1</strain>
    </source>
</reference>
<evidence type="ECO:0000313" key="6">
    <source>
        <dbReference type="Proteomes" id="UP000434052"/>
    </source>
</evidence>
<dbReference type="OrthoDB" id="9803436at2"/>
<dbReference type="Proteomes" id="UP000434052">
    <property type="component" value="Unassembled WGS sequence"/>
</dbReference>
<comment type="function">
    <text evidence="3">Catalyzes the interconversion of methylthioribose-1-phosphate (MTR-1-P) into methylthioribulose-1-phosphate (MTRu-1-P).</text>
</comment>